<protein>
    <submittedName>
        <fullName evidence="2">Uncharacterized protein</fullName>
    </submittedName>
</protein>
<keyword evidence="1" id="KW-0732">Signal</keyword>
<sequence length="129" mass="14403">MKFSLTSTLLLAACTLAALSSTAQAGLNTCNNKCQVKLSYAVGKCIEKFPVTDSDARLNCNSPPVEAERKCEDRCRKIARKCEERCFFKANVDWEPCVTKYKDPKDLKRIQCIKDVENASIKCSVPCQN</sequence>
<accession>A0ABQ7KBK8</accession>
<dbReference type="Proteomes" id="UP001194696">
    <property type="component" value="Unassembled WGS sequence"/>
</dbReference>
<feature type="signal peptide" evidence="1">
    <location>
        <begin position="1"/>
        <end position="25"/>
    </location>
</feature>
<feature type="chain" id="PRO_5045474650" evidence="1">
    <location>
        <begin position="26"/>
        <end position="129"/>
    </location>
</feature>
<reference evidence="2 3" key="1">
    <citation type="journal article" date="2020" name="Fungal Divers.">
        <title>Resolving the Mortierellaceae phylogeny through synthesis of multi-gene phylogenetics and phylogenomics.</title>
        <authorList>
            <person name="Vandepol N."/>
            <person name="Liber J."/>
            <person name="Desiro A."/>
            <person name="Na H."/>
            <person name="Kennedy M."/>
            <person name="Barry K."/>
            <person name="Grigoriev I.V."/>
            <person name="Miller A.N."/>
            <person name="O'Donnell K."/>
            <person name="Stajich J.E."/>
            <person name="Bonito G."/>
        </authorList>
    </citation>
    <scope>NUCLEOTIDE SEQUENCE [LARGE SCALE GENOMIC DNA]</scope>
    <source>
        <strain evidence="2 3">AD045</strain>
    </source>
</reference>
<gene>
    <name evidence="2" type="ORF">BGZ96_012771</name>
</gene>
<evidence type="ECO:0000256" key="1">
    <source>
        <dbReference type="SAM" id="SignalP"/>
    </source>
</evidence>
<evidence type="ECO:0000313" key="3">
    <source>
        <dbReference type="Proteomes" id="UP001194696"/>
    </source>
</evidence>
<comment type="caution">
    <text evidence="2">The sequence shown here is derived from an EMBL/GenBank/DDBJ whole genome shotgun (WGS) entry which is preliminary data.</text>
</comment>
<organism evidence="2 3">
    <name type="scientific">Linnemannia gamsii</name>
    <dbReference type="NCBI Taxonomy" id="64522"/>
    <lineage>
        <taxon>Eukaryota</taxon>
        <taxon>Fungi</taxon>
        <taxon>Fungi incertae sedis</taxon>
        <taxon>Mucoromycota</taxon>
        <taxon>Mortierellomycotina</taxon>
        <taxon>Mortierellomycetes</taxon>
        <taxon>Mortierellales</taxon>
        <taxon>Mortierellaceae</taxon>
        <taxon>Linnemannia</taxon>
    </lineage>
</organism>
<evidence type="ECO:0000313" key="2">
    <source>
        <dbReference type="EMBL" id="KAG0295000.1"/>
    </source>
</evidence>
<dbReference type="EMBL" id="JAAAIM010000099">
    <property type="protein sequence ID" value="KAG0295000.1"/>
    <property type="molecule type" value="Genomic_DNA"/>
</dbReference>
<name>A0ABQ7KBK8_9FUNG</name>
<keyword evidence="3" id="KW-1185">Reference proteome</keyword>
<proteinExistence type="predicted"/>